<dbReference type="SMART" id="SM00388">
    <property type="entry name" value="HisKA"/>
    <property type="match status" value="1"/>
</dbReference>
<dbReference type="InterPro" id="IPR036097">
    <property type="entry name" value="HisK_dim/P_sf"/>
</dbReference>
<evidence type="ECO:0000313" key="16">
    <source>
        <dbReference type="Proteomes" id="UP000182624"/>
    </source>
</evidence>
<reference evidence="16" key="1">
    <citation type="submission" date="2016-10" db="EMBL/GenBank/DDBJ databases">
        <authorList>
            <person name="Varghese N."/>
            <person name="Submissions S."/>
        </authorList>
    </citation>
    <scope>NUCLEOTIDE SEQUENCE [LARGE SCALE GENOMIC DNA]</scope>
    <source>
        <strain evidence="16">P18</strain>
    </source>
</reference>
<feature type="domain" description="Response regulatory" evidence="14">
    <location>
        <begin position="763"/>
        <end position="883"/>
    </location>
</feature>
<dbReference type="CDD" id="cd00082">
    <property type="entry name" value="HisKA"/>
    <property type="match status" value="1"/>
</dbReference>
<dbReference type="EC" id="2.7.13.3" evidence="3"/>
<dbReference type="SUPFAM" id="SSF52172">
    <property type="entry name" value="CheY-like"/>
    <property type="match status" value="2"/>
</dbReference>
<feature type="modified residue" description="4-aspartylphosphate" evidence="10">
    <location>
        <position position="817"/>
    </location>
</feature>
<keyword evidence="12" id="KW-0812">Transmembrane</keyword>
<keyword evidence="12" id="KW-0472">Membrane</keyword>
<evidence type="ECO:0000256" key="6">
    <source>
        <dbReference type="ARBA" id="ARBA00022777"/>
    </source>
</evidence>
<dbReference type="InterPro" id="IPR005467">
    <property type="entry name" value="His_kinase_dom"/>
</dbReference>
<keyword evidence="5 10" id="KW-0597">Phosphoprotein</keyword>
<dbReference type="InterPro" id="IPR001789">
    <property type="entry name" value="Sig_transdc_resp-reg_receiver"/>
</dbReference>
<dbReference type="PROSITE" id="PS50109">
    <property type="entry name" value="HIS_KIN"/>
    <property type="match status" value="1"/>
</dbReference>
<dbReference type="InterPro" id="IPR003661">
    <property type="entry name" value="HisK_dim/P_dom"/>
</dbReference>
<comment type="function">
    <text evidence="8">May play the central regulatory role in sporulation. It may be an element of the effector pathway responsible for the activation of sporulation genes in response to nutritional stress. Spo0A may act in concert with spo0H (a sigma factor) to control the expression of some genes that are critical to the sporulation process.</text>
</comment>
<evidence type="ECO:0000313" key="15">
    <source>
        <dbReference type="EMBL" id="SFP48364.1"/>
    </source>
</evidence>
<evidence type="ECO:0000256" key="9">
    <source>
        <dbReference type="ARBA" id="ARBA00074306"/>
    </source>
</evidence>
<dbReference type="CDD" id="cd17546">
    <property type="entry name" value="REC_hyHK_CKI1_RcsC-like"/>
    <property type="match status" value="2"/>
</dbReference>
<keyword evidence="12" id="KW-1133">Transmembrane helix</keyword>
<dbReference type="Gene3D" id="3.30.565.10">
    <property type="entry name" value="Histidine kinase-like ATPase, C-terminal domain"/>
    <property type="match status" value="1"/>
</dbReference>
<feature type="domain" description="Response regulatory" evidence="14">
    <location>
        <begin position="902"/>
        <end position="1023"/>
    </location>
</feature>
<dbReference type="GO" id="GO:0000155">
    <property type="term" value="F:phosphorelay sensor kinase activity"/>
    <property type="evidence" value="ECO:0007669"/>
    <property type="project" value="InterPro"/>
</dbReference>
<name>A0A1I5QQ18_9FIRM</name>
<keyword evidence="16" id="KW-1185">Reference proteome</keyword>
<evidence type="ECO:0000259" key="14">
    <source>
        <dbReference type="PROSITE" id="PS50110"/>
    </source>
</evidence>
<dbReference type="InterPro" id="IPR004358">
    <property type="entry name" value="Sig_transdc_His_kin-like_C"/>
</dbReference>
<dbReference type="Pfam" id="PF00072">
    <property type="entry name" value="Response_reg"/>
    <property type="match status" value="2"/>
</dbReference>
<comment type="catalytic activity">
    <reaction evidence="1">
        <text>ATP + protein L-histidine = ADP + protein N-phospho-L-histidine.</text>
        <dbReference type="EC" id="2.7.13.3"/>
    </reaction>
</comment>
<feature type="transmembrane region" description="Helical" evidence="12">
    <location>
        <begin position="12"/>
        <end position="30"/>
    </location>
</feature>
<organism evidence="15 16">
    <name type="scientific">Butyrivibrio proteoclasticus</name>
    <dbReference type="NCBI Taxonomy" id="43305"/>
    <lineage>
        <taxon>Bacteria</taxon>
        <taxon>Bacillati</taxon>
        <taxon>Bacillota</taxon>
        <taxon>Clostridia</taxon>
        <taxon>Lachnospirales</taxon>
        <taxon>Lachnospiraceae</taxon>
        <taxon>Butyrivibrio</taxon>
    </lineage>
</organism>
<evidence type="ECO:0000256" key="11">
    <source>
        <dbReference type="SAM" id="Coils"/>
    </source>
</evidence>
<keyword evidence="7" id="KW-0902">Two-component regulatory system</keyword>
<dbReference type="FunFam" id="3.30.565.10:FF:000010">
    <property type="entry name" value="Sensor histidine kinase RcsC"/>
    <property type="match status" value="1"/>
</dbReference>
<dbReference type="Gene3D" id="3.40.50.2300">
    <property type="match status" value="2"/>
</dbReference>
<dbReference type="InterPro" id="IPR011006">
    <property type="entry name" value="CheY-like_superfamily"/>
</dbReference>
<feature type="coiled-coil region" evidence="11">
    <location>
        <begin position="336"/>
        <end position="363"/>
    </location>
</feature>
<gene>
    <name evidence="15" type="ORF">SAMN04487928_102236</name>
</gene>
<dbReference type="InterPro" id="IPR036890">
    <property type="entry name" value="HATPase_C_sf"/>
</dbReference>
<dbReference type="CDD" id="cd16922">
    <property type="entry name" value="HATPase_EvgS-ArcB-TorS-like"/>
    <property type="match status" value="1"/>
</dbReference>
<dbReference type="SUPFAM" id="SSF55874">
    <property type="entry name" value="ATPase domain of HSP90 chaperone/DNA topoisomerase II/histidine kinase"/>
    <property type="match status" value="1"/>
</dbReference>
<keyword evidence="6 15" id="KW-0418">Kinase</keyword>
<proteinExistence type="inferred from homology"/>
<dbReference type="PANTHER" id="PTHR45339:SF1">
    <property type="entry name" value="HYBRID SIGNAL TRANSDUCTION HISTIDINE KINASE J"/>
    <property type="match status" value="1"/>
</dbReference>
<dbReference type="SMART" id="SM00448">
    <property type="entry name" value="REC"/>
    <property type="match status" value="2"/>
</dbReference>
<dbReference type="PROSITE" id="PS50110">
    <property type="entry name" value="RESPONSE_REGULATORY"/>
    <property type="match status" value="2"/>
</dbReference>
<dbReference type="SMART" id="SM00387">
    <property type="entry name" value="HATPase_c"/>
    <property type="match status" value="1"/>
</dbReference>
<dbReference type="Pfam" id="PF02518">
    <property type="entry name" value="HATPase_c"/>
    <property type="match status" value="1"/>
</dbReference>
<evidence type="ECO:0000256" key="10">
    <source>
        <dbReference type="PROSITE-ProRule" id="PRU00169"/>
    </source>
</evidence>
<dbReference type="Pfam" id="PF00512">
    <property type="entry name" value="HisKA"/>
    <property type="match status" value="1"/>
</dbReference>
<feature type="domain" description="Histidine kinase" evidence="13">
    <location>
        <begin position="520"/>
        <end position="743"/>
    </location>
</feature>
<dbReference type="Gene3D" id="1.10.287.130">
    <property type="match status" value="1"/>
</dbReference>
<evidence type="ECO:0000256" key="3">
    <source>
        <dbReference type="ARBA" id="ARBA00012438"/>
    </source>
</evidence>
<protein>
    <recommendedName>
        <fullName evidence="9">Circadian input-output histidine kinase CikA</fullName>
        <ecNumber evidence="3">2.7.13.3</ecNumber>
    </recommendedName>
    <alternativeName>
        <fullName evidence="4">Stage 0 sporulation protein A homolog</fullName>
    </alternativeName>
</protein>
<evidence type="ECO:0000256" key="4">
    <source>
        <dbReference type="ARBA" id="ARBA00018672"/>
    </source>
</evidence>
<evidence type="ECO:0000256" key="2">
    <source>
        <dbReference type="ARBA" id="ARBA00006402"/>
    </source>
</evidence>
<dbReference type="EMBL" id="FOXO01000002">
    <property type="protein sequence ID" value="SFP48364.1"/>
    <property type="molecule type" value="Genomic_DNA"/>
</dbReference>
<evidence type="ECO:0000259" key="13">
    <source>
        <dbReference type="PROSITE" id="PS50109"/>
    </source>
</evidence>
<sequence length="1030" mass="115114">MKGVNTKKIMSLAIIGSIIVVAIMIIGTIWTGRSASSGARKAVRNVSILYLEELAGRREQVLASTLNDYISDLDVAIGLMTPEDLSSTANLQAYQLRMKQLYDLEKFAFVDETGLIYTSRGTRTDIDQYHFDYQTLSGPEISLKNEDGDNTKVVIAVPTDRLPYEGHNLVACFMEMDMEHMLANLSFESGSNNTTFCNIYTPDGYSVANMVLGGLASEDNLLSAFEAADIENDRTVEDLRKDFENGHTGVVSFTYNGVQETLYYVPVHRTNWMLTYLIRESVISQQIDEISEGIIKRSLVLALLTTIVLSAVFFMMLVQTRKATKLAMEKETSEVVQQELEERIALQDELLEQEKQRARLDRMITALASDYRSVYYVNLSKDSATCFSNDDAHDNIRKDDVFAFSEGFTEYANKFVSEDYREQFLEFIKPENIRKSLKESPLIAFRYLVKKDGVESYEMLRMADARTGSARNDDSINAIGVGFSDIDEEMRDSLAKNQALSDALKTAEEASRAKTVFLSSMSHEIRTPMNAIIGLDSLALNEPDISDTTKDYLEKIGTSAQHLLSLINDILDMSRIESGRMSLKNEEFAFSKLIEQINVIFSGQCQEKGLEYNCHIKGHLNDYYIGDNTKLRQVLINILGNAVKFTPEGGSVEFTVEKTGGFDDRSTIQFKIKDTGIGMSKEYLPKIFDAFTQENAGTTNKYGSSGLGMAITKRIVEMMNGEISVESEKNVGTTFTVNVTLRDSERVLADDNDDLEVHPEDMKVLVIDDDPLACDQARLVMNQAGIHSEAVTSGSEAIKMVKLSQARQEPYNLIIVDWQMPEMDGVETAKNIRSLIGADTAVIILTAYNWDDIYEEAMDAGVDSFIAKPLFTENLINEFKNVLKKKKIAAESIRKAELEGRRVILAEDIEVNAQIMMKVLSMRKIEADHAVNGKEAVELYKNKPEGYYDAILMDMRMPEMDGLTATRNIRALGREDSASIPIIALTANAFDEDVQLSLQAGLNAHLSKPVEPAVLFETLEKLIKPASGNL</sequence>
<dbReference type="InterPro" id="IPR003594">
    <property type="entry name" value="HATPase_dom"/>
</dbReference>
<dbReference type="OrthoDB" id="9803190at2"/>
<dbReference type="SUPFAM" id="SSF47384">
    <property type="entry name" value="Homodimeric domain of signal transducing histidine kinase"/>
    <property type="match status" value="1"/>
</dbReference>
<accession>A0A1I5QQ18</accession>
<evidence type="ECO:0000256" key="1">
    <source>
        <dbReference type="ARBA" id="ARBA00000085"/>
    </source>
</evidence>
<dbReference type="PRINTS" id="PR00344">
    <property type="entry name" value="BCTRLSENSOR"/>
</dbReference>
<evidence type="ECO:0000256" key="5">
    <source>
        <dbReference type="ARBA" id="ARBA00022553"/>
    </source>
</evidence>
<feature type="modified residue" description="4-aspartylphosphate" evidence="10">
    <location>
        <position position="954"/>
    </location>
</feature>
<dbReference type="Proteomes" id="UP000182624">
    <property type="component" value="Unassembled WGS sequence"/>
</dbReference>
<evidence type="ECO:0000256" key="8">
    <source>
        <dbReference type="ARBA" id="ARBA00024867"/>
    </source>
</evidence>
<comment type="similarity">
    <text evidence="2">In the N-terminal section; belongs to the phytochrome family.</text>
</comment>
<keyword evidence="6 15" id="KW-0808">Transferase</keyword>
<dbReference type="Gene3D" id="3.30.450.20">
    <property type="entry name" value="PAS domain"/>
    <property type="match status" value="1"/>
</dbReference>
<dbReference type="RefSeq" id="WP_074883791.1">
    <property type="nucleotide sequence ID" value="NZ_FOXO01000002.1"/>
</dbReference>
<evidence type="ECO:0000256" key="12">
    <source>
        <dbReference type="SAM" id="Phobius"/>
    </source>
</evidence>
<feature type="transmembrane region" description="Helical" evidence="12">
    <location>
        <begin position="299"/>
        <end position="318"/>
    </location>
</feature>
<dbReference type="PANTHER" id="PTHR45339">
    <property type="entry name" value="HYBRID SIGNAL TRANSDUCTION HISTIDINE KINASE J"/>
    <property type="match status" value="1"/>
</dbReference>
<keyword evidence="11" id="KW-0175">Coiled coil</keyword>
<dbReference type="AlphaFoldDB" id="A0A1I5QQ18"/>
<evidence type="ECO:0000256" key="7">
    <source>
        <dbReference type="ARBA" id="ARBA00023012"/>
    </source>
</evidence>